<dbReference type="RefSeq" id="WP_237466080.1">
    <property type="nucleotide sequence ID" value="NZ_CAKLDI010000001.1"/>
</dbReference>
<evidence type="ECO:0000313" key="2">
    <source>
        <dbReference type="Proteomes" id="UP000838672"/>
    </source>
</evidence>
<sequence length="202" mass="23139">MRSSLFIFLWAACCPISHAEEPVRIYEAYFQIQTKAKEENSKSLSFLSNGDQILTDKNGPVIKTNDGVYIRTQNAVDEYIKNSPALVIRTLYSDSFSTIDFNHMLITRPTEVLSGAKIQLIYDNYGQVIQTIDSAGPGRTRTHRYDKQGQLIETHDSLVGIIHHCYRKDCDRDAPLLVEKFDGTEVYMTRDELNYMAAFRQK</sequence>
<protein>
    <recommendedName>
        <fullName evidence="3">YD repeat-containing protein</fullName>
    </recommendedName>
</protein>
<organism evidence="1 2">
    <name type="scientific">Vibrio stylophorae</name>
    <dbReference type="NCBI Taxonomy" id="659351"/>
    <lineage>
        <taxon>Bacteria</taxon>
        <taxon>Pseudomonadati</taxon>
        <taxon>Pseudomonadota</taxon>
        <taxon>Gammaproteobacteria</taxon>
        <taxon>Vibrionales</taxon>
        <taxon>Vibrionaceae</taxon>
        <taxon>Vibrio</taxon>
    </lineage>
</organism>
<name>A0ABM8ZTL6_9VIBR</name>
<gene>
    <name evidence="1" type="ORF">VST7929_01522</name>
</gene>
<proteinExistence type="predicted"/>
<dbReference type="InterPro" id="IPR006530">
    <property type="entry name" value="YD"/>
</dbReference>
<dbReference type="Proteomes" id="UP000838672">
    <property type="component" value="Unassembled WGS sequence"/>
</dbReference>
<dbReference type="NCBIfam" id="TIGR01643">
    <property type="entry name" value="YD_repeat_2x"/>
    <property type="match status" value="1"/>
</dbReference>
<evidence type="ECO:0008006" key="3">
    <source>
        <dbReference type="Google" id="ProtNLM"/>
    </source>
</evidence>
<keyword evidence="2" id="KW-1185">Reference proteome</keyword>
<dbReference type="EMBL" id="CAKLDI010000001">
    <property type="protein sequence ID" value="CAH0533651.1"/>
    <property type="molecule type" value="Genomic_DNA"/>
</dbReference>
<accession>A0ABM8ZTL6</accession>
<comment type="caution">
    <text evidence="1">The sequence shown here is derived from an EMBL/GenBank/DDBJ whole genome shotgun (WGS) entry which is preliminary data.</text>
</comment>
<reference evidence="1" key="1">
    <citation type="submission" date="2021-11" db="EMBL/GenBank/DDBJ databases">
        <authorList>
            <person name="Rodrigo-Torres L."/>
            <person name="Arahal R. D."/>
            <person name="Lucena T."/>
        </authorList>
    </citation>
    <scope>NUCLEOTIDE SEQUENCE</scope>
    <source>
        <strain evidence="1">CECT 7929</strain>
    </source>
</reference>
<dbReference type="Gene3D" id="2.180.10.10">
    <property type="entry name" value="RHS repeat-associated core"/>
    <property type="match status" value="1"/>
</dbReference>
<evidence type="ECO:0000313" key="1">
    <source>
        <dbReference type="EMBL" id="CAH0533651.1"/>
    </source>
</evidence>